<dbReference type="GO" id="GO:0016787">
    <property type="term" value="F:hydrolase activity"/>
    <property type="evidence" value="ECO:0007669"/>
    <property type="project" value="UniProtKB-KW"/>
</dbReference>
<evidence type="ECO:0000256" key="3">
    <source>
        <dbReference type="ARBA" id="ARBA00022763"/>
    </source>
</evidence>
<dbReference type="SUPFAM" id="SSF52540">
    <property type="entry name" value="P-loop containing nucleoside triphosphate hydrolases"/>
    <property type="match status" value="1"/>
</dbReference>
<dbReference type="InterPro" id="IPR046931">
    <property type="entry name" value="HTH_61"/>
</dbReference>
<dbReference type="GO" id="GO:0005634">
    <property type="term" value="C:nucleus"/>
    <property type="evidence" value="ECO:0007669"/>
    <property type="project" value="UniProtKB-SubCell"/>
</dbReference>
<evidence type="ECO:0000259" key="12">
    <source>
        <dbReference type="PROSITE" id="PS51194"/>
    </source>
</evidence>
<dbReference type="GO" id="GO:0005524">
    <property type="term" value="F:ATP binding"/>
    <property type="evidence" value="ECO:0007669"/>
    <property type="project" value="UniProtKB-KW"/>
</dbReference>
<keyword evidence="3" id="KW-0227">DNA damage</keyword>
<dbReference type="Pfam" id="PF20470">
    <property type="entry name" value="HTH_61"/>
    <property type="match status" value="1"/>
</dbReference>
<feature type="domain" description="Helicase ATP-binding" evidence="11">
    <location>
        <begin position="544"/>
        <end position="718"/>
    </location>
</feature>
<dbReference type="GO" id="GO:0043138">
    <property type="term" value="F:3'-5' DNA helicase activity"/>
    <property type="evidence" value="ECO:0007669"/>
    <property type="project" value="UniProtKB-EC"/>
</dbReference>
<evidence type="ECO:0000256" key="7">
    <source>
        <dbReference type="ARBA" id="ARBA00023204"/>
    </source>
</evidence>
<dbReference type="InterPro" id="IPR027417">
    <property type="entry name" value="P-loop_NTPase"/>
</dbReference>
<dbReference type="CDD" id="cd18026">
    <property type="entry name" value="DEXHc_POLQ-like"/>
    <property type="match status" value="1"/>
</dbReference>
<dbReference type="SMART" id="SM00487">
    <property type="entry name" value="DEXDc"/>
    <property type="match status" value="1"/>
</dbReference>
<organism evidence="13 14">
    <name type="scientific">Batillaria attramentaria</name>
    <dbReference type="NCBI Taxonomy" id="370345"/>
    <lineage>
        <taxon>Eukaryota</taxon>
        <taxon>Metazoa</taxon>
        <taxon>Spiralia</taxon>
        <taxon>Lophotrochozoa</taxon>
        <taxon>Mollusca</taxon>
        <taxon>Gastropoda</taxon>
        <taxon>Caenogastropoda</taxon>
        <taxon>Sorbeoconcha</taxon>
        <taxon>Cerithioidea</taxon>
        <taxon>Batillariidae</taxon>
        <taxon>Batillaria</taxon>
    </lineage>
</organism>
<gene>
    <name evidence="13" type="ORF">BaRGS_00035296</name>
</gene>
<evidence type="ECO:0000259" key="11">
    <source>
        <dbReference type="PROSITE" id="PS51192"/>
    </source>
</evidence>
<comment type="caution">
    <text evidence="13">The sequence shown here is derived from an EMBL/GenBank/DDBJ whole genome shotgun (WGS) entry which is preliminary data.</text>
</comment>
<accession>A0ABD0JEZ2</accession>
<evidence type="ECO:0000256" key="4">
    <source>
        <dbReference type="ARBA" id="ARBA00022801"/>
    </source>
</evidence>
<keyword evidence="7" id="KW-0234">DNA repair</keyword>
<keyword evidence="4" id="KW-0378">Hydrolase</keyword>
<dbReference type="SUPFAM" id="SSF158702">
    <property type="entry name" value="Sec63 N-terminal domain-like"/>
    <property type="match status" value="1"/>
</dbReference>
<comment type="catalytic activity">
    <reaction evidence="9">
        <text>ATP + H2O = ADP + phosphate + H(+)</text>
        <dbReference type="Rhea" id="RHEA:13065"/>
        <dbReference type="ChEBI" id="CHEBI:15377"/>
        <dbReference type="ChEBI" id="CHEBI:15378"/>
        <dbReference type="ChEBI" id="CHEBI:30616"/>
        <dbReference type="ChEBI" id="CHEBI:43474"/>
        <dbReference type="ChEBI" id="CHEBI:456216"/>
        <dbReference type="EC" id="5.6.2.4"/>
    </reaction>
</comment>
<dbReference type="Gene3D" id="1.10.150.20">
    <property type="entry name" value="5' to 3' exonuclease, C-terminal subdomain"/>
    <property type="match status" value="1"/>
</dbReference>
<evidence type="ECO:0000313" key="14">
    <source>
        <dbReference type="Proteomes" id="UP001519460"/>
    </source>
</evidence>
<dbReference type="InterPro" id="IPR001650">
    <property type="entry name" value="Helicase_C-like"/>
</dbReference>
<dbReference type="InterPro" id="IPR048960">
    <property type="entry name" value="POLQ-like_helical"/>
</dbReference>
<dbReference type="CDD" id="cd18795">
    <property type="entry name" value="SF2_C_Ski2"/>
    <property type="match status" value="1"/>
</dbReference>
<evidence type="ECO:0000256" key="10">
    <source>
        <dbReference type="SAM" id="MobiDB-lite"/>
    </source>
</evidence>
<dbReference type="InterPro" id="IPR011545">
    <property type="entry name" value="DEAD/DEAH_box_helicase_dom"/>
</dbReference>
<feature type="region of interest" description="Disordered" evidence="10">
    <location>
        <begin position="79"/>
        <end position="99"/>
    </location>
</feature>
<dbReference type="PANTHER" id="PTHR47961:SF12">
    <property type="entry name" value="HELICASE POLQ-LIKE"/>
    <property type="match status" value="1"/>
</dbReference>
<keyword evidence="6" id="KW-0067">ATP-binding</keyword>
<feature type="region of interest" description="Disordered" evidence="10">
    <location>
        <begin position="1386"/>
        <end position="1408"/>
    </location>
</feature>
<evidence type="ECO:0000313" key="13">
    <source>
        <dbReference type="EMBL" id="KAK7473467.1"/>
    </source>
</evidence>
<dbReference type="FunFam" id="3.40.50.300:FF:000813">
    <property type="entry name" value="helicase POLQ-like isoform X1"/>
    <property type="match status" value="1"/>
</dbReference>
<dbReference type="Pfam" id="PF00270">
    <property type="entry name" value="DEAD"/>
    <property type="match status" value="1"/>
</dbReference>
<proteinExistence type="predicted"/>
<dbReference type="FunFam" id="1.10.3380.20:FF:000002">
    <property type="entry name" value="helicase POLQ-like isoform X1"/>
    <property type="match status" value="1"/>
</dbReference>
<dbReference type="EMBL" id="JACVVK020000469">
    <property type="protein sequence ID" value="KAK7473467.1"/>
    <property type="molecule type" value="Genomic_DNA"/>
</dbReference>
<dbReference type="Gene3D" id="3.40.50.300">
    <property type="entry name" value="P-loop containing nucleotide triphosphate hydrolases"/>
    <property type="match status" value="2"/>
</dbReference>
<dbReference type="PROSITE" id="PS51194">
    <property type="entry name" value="HELICASE_CTER"/>
    <property type="match status" value="1"/>
</dbReference>
<dbReference type="Gene3D" id="1.10.3380.20">
    <property type="match status" value="1"/>
</dbReference>
<evidence type="ECO:0000256" key="1">
    <source>
        <dbReference type="ARBA" id="ARBA00004123"/>
    </source>
</evidence>
<dbReference type="InterPro" id="IPR014001">
    <property type="entry name" value="Helicase_ATP-bd"/>
</dbReference>
<keyword evidence="14" id="KW-1185">Reference proteome</keyword>
<keyword evidence="5" id="KW-0347">Helicase</keyword>
<feature type="region of interest" description="Disordered" evidence="10">
    <location>
        <begin position="263"/>
        <end position="283"/>
    </location>
</feature>
<reference evidence="13 14" key="1">
    <citation type="journal article" date="2023" name="Sci. Data">
        <title>Genome assembly of the Korean intertidal mud-creeper Batillaria attramentaria.</title>
        <authorList>
            <person name="Patra A.K."/>
            <person name="Ho P.T."/>
            <person name="Jun S."/>
            <person name="Lee S.J."/>
            <person name="Kim Y."/>
            <person name="Won Y.J."/>
        </authorList>
    </citation>
    <scope>NUCLEOTIDE SEQUENCE [LARGE SCALE GENOMIC DNA]</scope>
    <source>
        <strain evidence="13">Wonlab-2016</strain>
    </source>
</reference>
<protein>
    <recommendedName>
        <fullName evidence="15">Helicase POLQ-like</fullName>
    </recommendedName>
</protein>
<evidence type="ECO:0000256" key="5">
    <source>
        <dbReference type="ARBA" id="ARBA00022806"/>
    </source>
</evidence>
<dbReference type="Pfam" id="PF21099">
    <property type="entry name" value="POLQ_helical"/>
    <property type="match status" value="1"/>
</dbReference>
<comment type="subcellular location">
    <subcellularLocation>
        <location evidence="1">Nucleus</location>
    </subcellularLocation>
</comment>
<feature type="region of interest" description="Disordered" evidence="10">
    <location>
        <begin position="1"/>
        <end position="58"/>
    </location>
</feature>
<evidence type="ECO:0000256" key="2">
    <source>
        <dbReference type="ARBA" id="ARBA00022741"/>
    </source>
</evidence>
<feature type="compositionally biased region" description="Basic residues" evidence="10">
    <location>
        <begin position="10"/>
        <end position="19"/>
    </location>
</feature>
<dbReference type="Pfam" id="PF00271">
    <property type="entry name" value="Helicase_C"/>
    <property type="match status" value="1"/>
</dbReference>
<evidence type="ECO:0000256" key="6">
    <source>
        <dbReference type="ARBA" id="ARBA00022840"/>
    </source>
</evidence>
<dbReference type="InterPro" id="IPR050474">
    <property type="entry name" value="Hel308_SKI2-like"/>
</dbReference>
<dbReference type="GO" id="GO:0006281">
    <property type="term" value="P:DNA repair"/>
    <property type="evidence" value="ECO:0007669"/>
    <property type="project" value="UniProtKB-KW"/>
</dbReference>
<name>A0ABD0JEZ2_9CAEN</name>
<evidence type="ECO:0008006" key="15">
    <source>
        <dbReference type="Google" id="ProtNLM"/>
    </source>
</evidence>
<dbReference type="PROSITE" id="PS51192">
    <property type="entry name" value="HELICASE_ATP_BIND_1"/>
    <property type="match status" value="1"/>
</dbReference>
<evidence type="ECO:0000256" key="8">
    <source>
        <dbReference type="ARBA" id="ARBA00023242"/>
    </source>
</evidence>
<evidence type="ECO:0000256" key="9">
    <source>
        <dbReference type="ARBA" id="ARBA00048988"/>
    </source>
</evidence>
<dbReference type="Proteomes" id="UP001519460">
    <property type="component" value="Unassembled WGS sequence"/>
</dbReference>
<keyword evidence="8" id="KW-0539">Nucleus</keyword>
<dbReference type="PANTHER" id="PTHR47961">
    <property type="entry name" value="DNA POLYMERASE THETA, PUTATIVE (AFU_ORTHOLOGUE AFUA_1G05260)-RELATED"/>
    <property type="match status" value="1"/>
</dbReference>
<sequence length="1408" mass="152205">MNEQSDCKITRRVNYKTRKRSAESSIDDSDWNKRLPNFKRSSATPATGHGSDDRAQVGGDSKIACSAWIDNSFTNGSKTRAYSERRRSNPGAENSVLNKGIRDDATVPIAQQAALHDADCKTLISCAASSDDLNSSDLWVAEVNLSAIEAEHAPSQVETAVQLANGGTVISTHPGKNSEDETSCKIETEKGGIEMATSNNSHTHLNDQVYSTSPYFCRQSRQGSSEAMHSVVSDGGSRVDHITNVEKDCNLSGDVDLFDESMTEDGNRTSGTSAGGTSVHHPNCTEPLYGKDVDSSVHVNAGSCVPVNAGTGSGVPVNAGSCVPVNAGSCVPVNAGSCMPVNAGSCVPVNAGSCVPVNAGSCVPVNAGSCVPVNAGSAVPVNAGSYVPVNAGSCVPVNAGSYVPVNAGSCVPVNAASCVPVNAGSCVPANAGSCVSQNAVSSVFLPMQKISTPVSTAGGVSLKDKLKHRLLQNASRGTPTRNPVEELHKDSVSKAQLEASQIRREWSSEDVGPFYGLPTKVQELLAVNRKISKLYDWQDECLRLPAVYEGRNLIYTLPTSGGKTLVAEILILRQILCKKKDALLILPYISIVQEKVRILSEFATELGFLVEEYAGSKGRFPPTKRRQKHSLYIATIEKGQSLVNCLLEAERLQELGLVVVDELHMIGEGGSRGATMESTLLKILTAQQDPPQVIGMSATLNNIQDLAKFLHAEVFSSDFRPVSLTEYVKVEDNMYHVNSAALVPDDRLQHDRVITFTHSQESQQMDPDHLLNLVLEIVPDNSCLLFCPTKRYCENVALMLARLMCKHHRHLSNIQKDKRKALLQELYTDGGGKLCPTLKYTVHFGLAYHHSGLTADERRLIEDAYSDGILCLLTCTSTLAAGVNLPAKRVILRSPYVGADFLKHSQYKQMTGRAGRAGIDSSGESILISKKVDMPKVLELLSGPQDVCHSSLMYQGGKGLRTLILSLIGLKVVETTQAVFRLMQHSLLAVQAATVGIDVAVATREALQALLDEGLVVQRKHNSGSPSQVDAETREIAQNDVLKSQESQRQTRSLHVFETQADHTQACDSTTQLKGVSQHVLTLFPIKRGSLTQEEADTQVVEDSGDILNACDEAGDSSSEPHSTMDFTLEVTTLGKATFKGSVDLECGARLYEDLQKGEQSLVVANYLHLLYLVTPYDLAADLSPPWMIYLQQLSTLSPDEMKVADLVGVPESYIVKRASGQTSRLKVDTLVVQRFYLTLMLYDLWRQNSVWDVAERFQQPRGFVQNLLTSAASFASCVLRFCQELPELWAYQELLGNFAKRLAYCVSVELLPLMEVPGVKLGRARQLYSAGYQTLQSLAAAESGALVNCVQFLSHKAARQIISAAKVILEEKADSLLEQVEELVPLPPPSSASSAAADHEESEESAT</sequence>
<feature type="domain" description="Helicase C-terminal" evidence="12">
    <location>
        <begin position="769"/>
        <end position="968"/>
    </location>
</feature>
<dbReference type="SMART" id="SM00490">
    <property type="entry name" value="HELICc"/>
    <property type="match status" value="1"/>
</dbReference>
<keyword evidence="2" id="KW-0547">Nucleotide-binding</keyword>